<dbReference type="GO" id="GO:0003677">
    <property type="term" value="F:DNA binding"/>
    <property type="evidence" value="ECO:0007669"/>
    <property type="project" value="InterPro"/>
</dbReference>
<dbReference type="EMBL" id="BATB01000034">
    <property type="protein sequence ID" value="GAD56346.1"/>
    <property type="molecule type" value="Genomic_DNA"/>
</dbReference>
<dbReference type="GO" id="GO:0016301">
    <property type="term" value="F:kinase activity"/>
    <property type="evidence" value="ECO:0007669"/>
    <property type="project" value="UniProtKB-KW"/>
</dbReference>
<dbReference type="OrthoDB" id="7506088at2"/>
<dbReference type="GO" id="GO:0006355">
    <property type="term" value="P:regulation of DNA-templated transcription"/>
    <property type="evidence" value="ECO:0007669"/>
    <property type="project" value="InterPro"/>
</dbReference>
<gene>
    <name evidence="2" type="ORF">MBELCI_2398</name>
</gene>
<feature type="domain" description="HTH crp-type" evidence="1">
    <location>
        <begin position="91"/>
        <end position="156"/>
    </location>
</feature>
<dbReference type="STRING" id="1337093.MBELCI_2398"/>
<keyword evidence="3" id="KW-1185">Reference proteome</keyword>
<evidence type="ECO:0000313" key="3">
    <source>
        <dbReference type="Proteomes" id="UP000016566"/>
    </source>
</evidence>
<evidence type="ECO:0000259" key="1">
    <source>
        <dbReference type="Pfam" id="PF13545"/>
    </source>
</evidence>
<dbReference type="Pfam" id="PF13545">
    <property type="entry name" value="HTH_Crp_2"/>
    <property type="match status" value="1"/>
</dbReference>
<dbReference type="RefSeq" id="WP_021694447.1">
    <property type="nucleotide sequence ID" value="NZ_BATB01000034.1"/>
</dbReference>
<accession>U2YMF3</accession>
<dbReference type="InterPro" id="IPR036388">
    <property type="entry name" value="WH-like_DNA-bd_sf"/>
</dbReference>
<dbReference type="eggNOG" id="COG0664">
    <property type="taxonomic scope" value="Bacteria"/>
</dbReference>
<reference evidence="2" key="1">
    <citation type="journal article" date="2013" name="Genome Announc.">
        <title>Draft Genome Sequence of Loktanella cinnabarina LL-001T, Isolated from Deep-Sea Floor Sediment.</title>
        <authorList>
            <person name="Nishi S."/>
            <person name="Tsubouchi T."/>
            <person name="Takaki Y."/>
            <person name="Koyanagi R."/>
            <person name="Satoh N."/>
            <person name="Maruyama T."/>
            <person name="Hatada Y."/>
        </authorList>
    </citation>
    <scope>NUCLEOTIDE SEQUENCE [LARGE SCALE GENOMIC DNA]</scope>
    <source>
        <strain evidence="2">LL-001</strain>
    </source>
</reference>
<proteinExistence type="predicted"/>
<dbReference type="InterPro" id="IPR012318">
    <property type="entry name" value="HTH_CRP"/>
</dbReference>
<dbReference type="AlphaFoldDB" id="U2YMF3"/>
<dbReference type="InterPro" id="IPR036390">
    <property type="entry name" value="WH_DNA-bd_sf"/>
</dbReference>
<keyword evidence="2" id="KW-0808">Transferase</keyword>
<protein>
    <submittedName>
        <fullName evidence="2">cAMP-binding proteins-catabolite gene activator and regulatory subunit of cAMP-dependent protein kinases</fullName>
    </submittedName>
</protein>
<organism evidence="2 3">
    <name type="scientific">Limimaricola cinnabarinus LL-001</name>
    <dbReference type="NCBI Taxonomy" id="1337093"/>
    <lineage>
        <taxon>Bacteria</taxon>
        <taxon>Pseudomonadati</taxon>
        <taxon>Pseudomonadota</taxon>
        <taxon>Alphaproteobacteria</taxon>
        <taxon>Rhodobacterales</taxon>
        <taxon>Paracoccaceae</taxon>
        <taxon>Limimaricola</taxon>
    </lineage>
</organism>
<evidence type="ECO:0000313" key="2">
    <source>
        <dbReference type="EMBL" id="GAD56346.1"/>
    </source>
</evidence>
<sequence>MSSEKGGLNIEAALVGREGMTGLPLILGDDRGSADVMIQVSGMGWRIEAAALSRLLENRACRDRLLRYVHTVMIQIQGTALAYGRGKLEIRLARWLLMCHDRISGDELELTHEFMALMLGVRRAGVTVALHELEGRALIRSTRGRVLIRDREGLEAVTGGFYGGPEAHYRRLLPECMTERTPV</sequence>
<comment type="caution">
    <text evidence="2">The sequence shown here is derived from an EMBL/GenBank/DDBJ whole genome shotgun (WGS) entry which is preliminary data.</text>
</comment>
<dbReference type="SUPFAM" id="SSF46785">
    <property type="entry name" value="Winged helix' DNA-binding domain"/>
    <property type="match status" value="1"/>
</dbReference>
<dbReference type="Proteomes" id="UP000016566">
    <property type="component" value="Unassembled WGS sequence"/>
</dbReference>
<dbReference type="Gene3D" id="1.10.10.10">
    <property type="entry name" value="Winged helix-like DNA-binding domain superfamily/Winged helix DNA-binding domain"/>
    <property type="match status" value="1"/>
</dbReference>
<name>U2YMF3_9RHOB</name>
<keyword evidence="2" id="KW-0418">Kinase</keyword>